<keyword evidence="1" id="KW-1133">Transmembrane helix</keyword>
<dbReference type="EMBL" id="SLXM01000009">
    <property type="protein sequence ID" value="TCP23327.1"/>
    <property type="molecule type" value="Genomic_DNA"/>
</dbReference>
<reference evidence="2 3" key="1">
    <citation type="submission" date="2019-03" db="EMBL/GenBank/DDBJ databases">
        <title>Genomic Encyclopedia of Type Strains, Phase IV (KMG-IV): sequencing the most valuable type-strain genomes for metagenomic binning, comparative biology and taxonomic classification.</title>
        <authorList>
            <person name="Goeker M."/>
        </authorList>
    </citation>
    <scope>NUCLEOTIDE SEQUENCE [LARGE SCALE GENOMIC DNA]</scope>
    <source>
        <strain evidence="2 3">DSM 14836</strain>
    </source>
</reference>
<keyword evidence="3" id="KW-1185">Reference proteome</keyword>
<accession>A0A4R2NNQ1</accession>
<dbReference type="AlphaFoldDB" id="A0A4R2NNQ1"/>
<name>A0A4R2NNQ1_9FLAO</name>
<sequence length="172" mass="20437">MKNLISRIILFGLIFFVYEYKITTNLYSIISSVLMIFGVYITYKEDRESNIYNIVSNYLFWVFLSITVFTIKQENVLNLYNIFARLLVIKLIPLIITFIKFKKIEVPSTFLSKVWIFTIFLYMVELLYNSTHGLKNLFYYTGIISSIELVFILLKVKEWKPKINSVVSLFKQ</sequence>
<feature type="transmembrane region" description="Helical" evidence="1">
    <location>
        <begin position="26"/>
        <end position="43"/>
    </location>
</feature>
<feature type="transmembrane region" description="Helical" evidence="1">
    <location>
        <begin position="137"/>
        <end position="154"/>
    </location>
</feature>
<feature type="transmembrane region" description="Helical" evidence="1">
    <location>
        <begin position="110"/>
        <end position="131"/>
    </location>
</feature>
<evidence type="ECO:0000313" key="2">
    <source>
        <dbReference type="EMBL" id="TCP23327.1"/>
    </source>
</evidence>
<dbReference type="OrthoDB" id="1453337at2"/>
<evidence type="ECO:0000256" key="1">
    <source>
        <dbReference type="SAM" id="Phobius"/>
    </source>
</evidence>
<gene>
    <name evidence="2" type="ORF">EV195_10951</name>
</gene>
<comment type="caution">
    <text evidence="2">The sequence shown here is derived from an EMBL/GenBank/DDBJ whole genome shotgun (WGS) entry which is preliminary data.</text>
</comment>
<evidence type="ECO:0000313" key="3">
    <source>
        <dbReference type="Proteomes" id="UP000294564"/>
    </source>
</evidence>
<feature type="transmembrane region" description="Helical" evidence="1">
    <location>
        <begin position="50"/>
        <end position="71"/>
    </location>
</feature>
<organism evidence="2 3">
    <name type="scientific">Tenacibaculum skagerrakense</name>
    <dbReference type="NCBI Taxonomy" id="186571"/>
    <lineage>
        <taxon>Bacteria</taxon>
        <taxon>Pseudomonadati</taxon>
        <taxon>Bacteroidota</taxon>
        <taxon>Flavobacteriia</taxon>
        <taxon>Flavobacteriales</taxon>
        <taxon>Flavobacteriaceae</taxon>
        <taxon>Tenacibaculum</taxon>
    </lineage>
</organism>
<dbReference type="Proteomes" id="UP000294564">
    <property type="component" value="Unassembled WGS sequence"/>
</dbReference>
<dbReference type="RefSeq" id="WP_132795584.1">
    <property type="nucleotide sequence ID" value="NZ_SLXM01000009.1"/>
</dbReference>
<keyword evidence="1" id="KW-0812">Transmembrane</keyword>
<protein>
    <submittedName>
        <fullName evidence="2">Uncharacterized protein</fullName>
    </submittedName>
</protein>
<keyword evidence="1" id="KW-0472">Membrane</keyword>
<proteinExistence type="predicted"/>
<feature type="transmembrane region" description="Helical" evidence="1">
    <location>
        <begin position="77"/>
        <end position="98"/>
    </location>
</feature>